<keyword evidence="3" id="KW-1185">Reference proteome</keyword>
<dbReference type="AlphaFoldDB" id="A0A6G0WMA9"/>
<dbReference type="EMBL" id="VJMJ01000178">
    <property type="protein sequence ID" value="KAF0728434.1"/>
    <property type="molecule type" value="Genomic_DNA"/>
</dbReference>
<evidence type="ECO:0000313" key="2">
    <source>
        <dbReference type="EMBL" id="KAF0728434.1"/>
    </source>
</evidence>
<evidence type="ECO:0000256" key="1">
    <source>
        <dbReference type="SAM" id="MobiDB-lite"/>
    </source>
</evidence>
<accession>A0A6G0WMA9</accession>
<gene>
    <name evidence="2" type="ORF">Ae201684_013797</name>
</gene>
<dbReference type="Proteomes" id="UP000481153">
    <property type="component" value="Unassembled WGS sequence"/>
</dbReference>
<proteinExistence type="predicted"/>
<evidence type="ECO:0000313" key="3">
    <source>
        <dbReference type="Proteomes" id="UP000481153"/>
    </source>
</evidence>
<feature type="compositionally biased region" description="Polar residues" evidence="1">
    <location>
        <begin position="104"/>
        <end position="118"/>
    </location>
</feature>
<protein>
    <submittedName>
        <fullName evidence="2">Uncharacterized protein</fullName>
    </submittedName>
</protein>
<sequence>MAVSREKMLARLRRYKADSVPYPVKQADWIMDCEKIEKKVLTLPPTRDRKSGRKRVHVGATILSLADLDSVDVKRGEQTAAAERSLELSAKRSKKQATRKPVAAQTSESQAQNCTTSNNAAELHELWNDDYEVIEL</sequence>
<reference evidence="2 3" key="1">
    <citation type="submission" date="2019-07" db="EMBL/GenBank/DDBJ databases">
        <title>Genomics analysis of Aphanomyces spp. identifies a new class of oomycete effector associated with host adaptation.</title>
        <authorList>
            <person name="Gaulin E."/>
        </authorList>
    </citation>
    <scope>NUCLEOTIDE SEQUENCE [LARGE SCALE GENOMIC DNA]</scope>
    <source>
        <strain evidence="2 3">ATCC 201684</strain>
    </source>
</reference>
<organism evidence="2 3">
    <name type="scientific">Aphanomyces euteiches</name>
    <dbReference type="NCBI Taxonomy" id="100861"/>
    <lineage>
        <taxon>Eukaryota</taxon>
        <taxon>Sar</taxon>
        <taxon>Stramenopiles</taxon>
        <taxon>Oomycota</taxon>
        <taxon>Saprolegniomycetes</taxon>
        <taxon>Saprolegniales</taxon>
        <taxon>Verrucalvaceae</taxon>
        <taxon>Aphanomyces</taxon>
    </lineage>
</organism>
<name>A0A6G0WMA9_9STRA</name>
<comment type="caution">
    <text evidence="2">The sequence shown here is derived from an EMBL/GenBank/DDBJ whole genome shotgun (WGS) entry which is preliminary data.</text>
</comment>
<feature type="region of interest" description="Disordered" evidence="1">
    <location>
        <begin position="79"/>
        <end position="118"/>
    </location>
</feature>